<name>A0ABP0EBG9_9ASCO</name>
<accession>A0ABP0EBG9</accession>
<evidence type="ECO:0000313" key="13">
    <source>
        <dbReference type="Proteomes" id="UP001497600"/>
    </source>
</evidence>
<dbReference type="EMBL" id="OZ004256">
    <property type="protein sequence ID" value="CAK7905099.1"/>
    <property type="molecule type" value="Genomic_DNA"/>
</dbReference>
<evidence type="ECO:0000313" key="12">
    <source>
        <dbReference type="EMBL" id="CAK7905099.1"/>
    </source>
</evidence>
<keyword evidence="4 11" id="KW-0813">Transport</keyword>
<dbReference type="InterPro" id="IPR006822">
    <property type="entry name" value="Coatomer_esu"/>
</dbReference>
<gene>
    <name evidence="12" type="primary">SEC28</name>
    <name evidence="12" type="ORF">CAAN4_D12530</name>
</gene>
<dbReference type="Pfam" id="PF04733">
    <property type="entry name" value="Coatomer_E"/>
    <property type="match status" value="1"/>
</dbReference>
<evidence type="ECO:0000256" key="7">
    <source>
        <dbReference type="ARBA" id="ARBA00022927"/>
    </source>
</evidence>
<dbReference type="InterPro" id="IPR011990">
    <property type="entry name" value="TPR-like_helical_dom_sf"/>
</dbReference>
<keyword evidence="7 11" id="KW-0653">Protein transport</keyword>
<sequence>MEHTESELYTLKNQFYSHQHQKVIAYSLDQFSENVQLSVLSFQIRSTVSLGKDASPLIDDGKTKFPESEALFQLLQAWNDLHSFGTDDSTYFNDVETPTTALEAVLTAIYLVKVGKNIDQAIQILTTYIDSNPSELEPFLLLVQLYLVKGNFTSALKIFNDFQSFSSDARDSIIYSVLESWIHSIKGESDNISNAYYFYDDLLSGDFDDDSEGKFKLLISVFVLTLQLKHYPEAQELLIQIASLSPKPNADFIANQITADYLMNNGSKVGPLLEELASVDPDHQLMVELKEKNQLFDEIVSKYKVES</sequence>
<protein>
    <recommendedName>
        <fullName evidence="11">Coatomer subunit epsilon</fullName>
    </recommendedName>
</protein>
<dbReference type="Proteomes" id="UP001497600">
    <property type="component" value="Chromosome D"/>
</dbReference>
<keyword evidence="10 11" id="KW-0968">Cytoplasmic vesicle</keyword>
<evidence type="ECO:0000256" key="2">
    <source>
        <dbReference type="ARBA" id="ARBA00004347"/>
    </source>
</evidence>
<keyword evidence="9 11" id="KW-0472">Membrane</keyword>
<dbReference type="PANTHER" id="PTHR10805">
    <property type="entry name" value="COATOMER SUBUNIT EPSILON"/>
    <property type="match status" value="1"/>
</dbReference>
<keyword evidence="5 11" id="KW-0963">Cytoplasm</keyword>
<evidence type="ECO:0000256" key="10">
    <source>
        <dbReference type="ARBA" id="ARBA00023329"/>
    </source>
</evidence>
<keyword evidence="13" id="KW-1185">Reference proteome</keyword>
<evidence type="ECO:0000256" key="6">
    <source>
        <dbReference type="ARBA" id="ARBA00022892"/>
    </source>
</evidence>
<evidence type="ECO:0000256" key="4">
    <source>
        <dbReference type="ARBA" id="ARBA00022448"/>
    </source>
</evidence>
<dbReference type="SUPFAM" id="SSF48452">
    <property type="entry name" value="TPR-like"/>
    <property type="match status" value="1"/>
</dbReference>
<evidence type="ECO:0000256" key="1">
    <source>
        <dbReference type="ARBA" id="ARBA00004255"/>
    </source>
</evidence>
<evidence type="ECO:0000256" key="9">
    <source>
        <dbReference type="ARBA" id="ARBA00023136"/>
    </source>
</evidence>
<proteinExistence type="inferred from homology"/>
<keyword evidence="6 11" id="KW-0931">ER-Golgi transport</keyword>
<comment type="function">
    <text evidence="11">The coatomer is a cytosolic protein complex that binds to dilysine motifs and reversibly associates with Golgi non-clathrin-coated vesicles, which further mediate biosynthetic protein transport from the ER, via the Golgi up to the trans Golgi network. The coatomer complex is required for budding from Golgi membranes, and is essential for the retrograde Golgi-to-ER transport of dilysine-tagged proteins.</text>
</comment>
<evidence type="ECO:0000256" key="5">
    <source>
        <dbReference type="ARBA" id="ARBA00022490"/>
    </source>
</evidence>
<evidence type="ECO:0000256" key="11">
    <source>
        <dbReference type="PIRNR" id="PIRNR016478"/>
    </source>
</evidence>
<dbReference type="Gene3D" id="1.25.40.10">
    <property type="entry name" value="Tetratricopeptide repeat domain"/>
    <property type="match status" value="1"/>
</dbReference>
<evidence type="ECO:0000256" key="8">
    <source>
        <dbReference type="ARBA" id="ARBA00023034"/>
    </source>
</evidence>
<comment type="subcellular location">
    <subcellularLocation>
        <location evidence="2">Cytoplasmic vesicle</location>
        <location evidence="2">COPI-coated vesicle membrane</location>
        <topology evidence="2">Peripheral membrane protein</topology>
        <orientation evidence="2">Cytoplasmic side</orientation>
    </subcellularLocation>
    <subcellularLocation>
        <location evidence="1">Golgi apparatus membrane</location>
        <topology evidence="1">Peripheral membrane protein</topology>
        <orientation evidence="1">Cytoplasmic side</orientation>
    </subcellularLocation>
</comment>
<organism evidence="12 13">
    <name type="scientific">[Candida] anglica</name>
    <dbReference type="NCBI Taxonomy" id="148631"/>
    <lineage>
        <taxon>Eukaryota</taxon>
        <taxon>Fungi</taxon>
        <taxon>Dikarya</taxon>
        <taxon>Ascomycota</taxon>
        <taxon>Saccharomycotina</taxon>
        <taxon>Pichiomycetes</taxon>
        <taxon>Debaryomycetaceae</taxon>
        <taxon>Kurtzmaniella</taxon>
    </lineage>
</organism>
<reference evidence="12 13" key="1">
    <citation type="submission" date="2024-01" db="EMBL/GenBank/DDBJ databases">
        <authorList>
            <consortium name="Genoscope - CEA"/>
            <person name="William W."/>
        </authorList>
    </citation>
    <scope>NUCLEOTIDE SEQUENCE [LARGE SCALE GENOMIC DNA]</scope>
    <source>
        <strain evidence="12 13">29B2s-10</strain>
    </source>
</reference>
<evidence type="ECO:0000256" key="3">
    <source>
        <dbReference type="ARBA" id="ARBA00008827"/>
    </source>
</evidence>
<comment type="similarity">
    <text evidence="3 11">Belongs to the COPE family.</text>
</comment>
<dbReference type="PANTHER" id="PTHR10805:SF0">
    <property type="entry name" value="COATOMER SUBUNIT EPSILON"/>
    <property type="match status" value="1"/>
</dbReference>
<keyword evidence="8 11" id="KW-0333">Golgi apparatus</keyword>
<dbReference type="PIRSF" id="PIRSF016478">
    <property type="entry name" value="Coatomer_esu"/>
    <property type="match status" value="1"/>
</dbReference>